<organism evidence="4 5">
    <name type="scientific">Allofrancisella frigidaquae</name>
    <dbReference type="NCBI Taxonomy" id="1085644"/>
    <lineage>
        <taxon>Bacteria</taxon>
        <taxon>Pseudomonadati</taxon>
        <taxon>Pseudomonadota</taxon>
        <taxon>Gammaproteobacteria</taxon>
        <taxon>Thiotrichales</taxon>
        <taxon>Francisellaceae</taxon>
        <taxon>Allofrancisella</taxon>
    </lineage>
</organism>
<accession>A0A6M3HS63</accession>
<dbReference type="Pfam" id="PF00400">
    <property type="entry name" value="WD40"/>
    <property type="match status" value="1"/>
</dbReference>
<dbReference type="InterPro" id="IPR015943">
    <property type="entry name" value="WD40/YVTN_repeat-like_dom_sf"/>
</dbReference>
<keyword evidence="1 3" id="KW-0853">WD repeat</keyword>
<dbReference type="InterPro" id="IPR036322">
    <property type="entry name" value="WD40_repeat_dom_sf"/>
</dbReference>
<dbReference type="SUPFAM" id="SSF50978">
    <property type="entry name" value="WD40 repeat-like"/>
    <property type="match status" value="1"/>
</dbReference>
<dbReference type="PANTHER" id="PTHR14604:SF4">
    <property type="entry name" value="F-BOX DOMAIN-CONTAINING PROTEIN"/>
    <property type="match status" value="1"/>
</dbReference>
<keyword evidence="2" id="KW-0677">Repeat</keyword>
<evidence type="ECO:0000256" key="2">
    <source>
        <dbReference type="ARBA" id="ARBA00022737"/>
    </source>
</evidence>
<dbReference type="PANTHER" id="PTHR14604">
    <property type="entry name" value="WD40 REPEAT PF20"/>
    <property type="match status" value="1"/>
</dbReference>
<dbReference type="RefSeq" id="WP_172106244.1">
    <property type="nucleotide sequence ID" value="NZ_CP038017.1"/>
</dbReference>
<sequence>MTDHEFDVYWYKILSVVVAKLLENDLQPLNKKAIEPMFSLENDHKKVTKPTANYKKLAQLLNAISYVVNSKEKSAPDLAEIHDNIRDELKLLYALYARRLSKSQLIFNNYETSKAGLKVSNKEISSKEKVFTTKKLLGLIGGYLDDPSYEKFRRTNKSTYLMLPSSDKKSGAGLKVSNREKVFISRGLVGLICDYLDSSSYEKFRRTNKSTYQKLPPLPLLPINYQNCNILGSSNSQDMDSNILILPDGRAVDYHSDTIRVWDLDKSKSLENPILKTFPGIFIMKLEILPDGKILLNTQSEPYKLVLDLDRPISNNNPLTLKNAHKHMTIILPDGKIASAWQPQNDNDVLARNIQVWDLKKPIDNTNPILLSGHQDKISILDVLPDGKIVSASSDKTIRVWDLSSPRDYGTNPIVLSHQDNILELKILPSGKIVSQTLGDRVNIGTLSHYFNRRIWSLGKPINCIEQRNLKAHFGLLMVTLPDGRAVDYYSDIIRVWDLDKPISLTNPTVFKCQYQLISELKVVSNRTIVFQAVGGRIGILNLDEPTSSKNPIVLSTHRGLGLCFDKVHVLSSGKIIGKLVDRINRVEGRDRVTILVWDVYKPINNHNPIVLVDNSEIDNYPCDLVGVLPDERIVTLKRERFEINIQIWDLSRPNKPVELKYRASSFYPKSVRVFLLPNGKILSITYNRHNGGGDVRVWGSSDKEQNVKINQQLIQAVINKYGNKVRNRKISFGYAGKRVNNEILPDNLAIVITKIQRDANTLALSPNLFIKAFAKEIKSQTRTVSNTLKNTKILTSRDIYVKLLYRSPSLILKTLFESDVIKNF</sequence>
<feature type="repeat" description="WD" evidence="3">
    <location>
        <begin position="371"/>
        <end position="411"/>
    </location>
</feature>
<reference evidence="4 5" key="1">
    <citation type="submission" date="2019-03" db="EMBL/GenBank/DDBJ databases">
        <title>Complete Genome Sequence of Allofrancisella frigidaquae Strain SYSU 10HL1970 Isolated from Water-Cooling Systems in China.</title>
        <authorList>
            <person name="Ohrman C."/>
            <person name="Uneklint I."/>
            <person name="Sjodin A."/>
        </authorList>
    </citation>
    <scope>NUCLEOTIDE SEQUENCE [LARGE SCALE GENOMIC DNA]</scope>
    <source>
        <strain evidence="4 5">SYSU 10HL1970</strain>
    </source>
</reference>
<dbReference type="InterPro" id="IPR019775">
    <property type="entry name" value="WD40_repeat_CS"/>
</dbReference>
<dbReference type="EMBL" id="CP038017">
    <property type="protein sequence ID" value="QIV93985.1"/>
    <property type="molecule type" value="Genomic_DNA"/>
</dbReference>
<dbReference type="Proteomes" id="UP000503320">
    <property type="component" value="Chromosome"/>
</dbReference>
<dbReference type="PROSITE" id="PS50294">
    <property type="entry name" value="WD_REPEATS_REGION"/>
    <property type="match status" value="1"/>
</dbReference>
<protein>
    <submittedName>
        <fullName evidence="4">Uncharacterized protein</fullName>
    </submittedName>
</protein>
<dbReference type="PROSITE" id="PS50082">
    <property type="entry name" value="WD_REPEATS_2"/>
    <property type="match status" value="1"/>
</dbReference>
<dbReference type="InterPro" id="IPR001680">
    <property type="entry name" value="WD40_rpt"/>
</dbReference>
<gene>
    <name evidence="4" type="ORF">E3E15_00865</name>
</gene>
<dbReference type="SMART" id="SM00320">
    <property type="entry name" value="WD40"/>
    <property type="match status" value="1"/>
</dbReference>
<evidence type="ECO:0000256" key="1">
    <source>
        <dbReference type="ARBA" id="ARBA00022574"/>
    </source>
</evidence>
<name>A0A6M3HS63_9GAMM</name>
<dbReference type="AlphaFoldDB" id="A0A6M3HS63"/>
<evidence type="ECO:0000313" key="4">
    <source>
        <dbReference type="EMBL" id="QIV93985.1"/>
    </source>
</evidence>
<dbReference type="PROSITE" id="PS00678">
    <property type="entry name" value="WD_REPEATS_1"/>
    <property type="match status" value="1"/>
</dbReference>
<evidence type="ECO:0000313" key="5">
    <source>
        <dbReference type="Proteomes" id="UP000503320"/>
    </source>
</evidence>
<dbReference type="Gene3D" id="2.130.10.10">
    <property type="entry name" value="YVTN repeat-like/Quinoprotein amine dehydrogenase"/>
    <property type="match status" value="1"/>
</dbReference>
<evidence type="ECO:0000256" key="3">
    <source>
        <dbReference type="PROSITE-ProRule" id="PRU00221"/>
    </source>
</evidence>
<keyword evidence="5" id="KW-1185">Reference proteome</keyword>
<dbReference type="InterPro" id="IPR050995">
    <property type="entry name" value="WD-F-box_domain-protein"/>
</dbReference>
<dbReference type="KEGG" id="afri:E3E15_00865"/>
<proteinExistence type="predicted"/>